<keyword evidence="1" id="KW-1133">Transmembrane helix</keyword>
<evidence type="ECO:0000256" key="1">
    <source>
        <dbReference type="SAM" id="Phobius"/>
    </source>
</evidence>
<proteinExistence type="predicted"/>
<comment type="caution">
    <text evidence="2">The sequence shown here is derived from an EMBL/GenBank/DDBJ whole genome shotgun (WGS) entry which is preliminary data.</text>
</comment>
<evidence type="ECO:0000313" key="2">
    <source>
        <dbReference type="EMBL" id="KAA6337998.1"/>
    </source>
</evidence>
<name>A0A5J4RWJ9_9ZZZZ</name>
<feature type="transmembrane region" description="Helical" evidence="1">
    <location>
        <begin position="162"/>
        <end position="184"/>
    </location>
</feature>
<protein>
    <submittedName>
        <fullName evidence="2">Uncharacterized protein</fullName>
    </submittedName>
</protein>
<dbReference type="EMBL" id="SNRY01000652">
    <property type="protein sequence ID" value="KAA6337998.1"/>
    <property type="molecule type" value="Genomic_DNA"/>
</dbReference>
<keyword evidence="1" id="KW-0812">Transmembrane</keyword>
<dbReference type="AlphaFoldDB" id="A0A5J4RWJ9"/>
<accession>A0A5J4RWJ9</accession>
<gene>
    <name evidence="2" type="ORF">EZS27_013972</name>
</gene>
<keyword evidence="1" id="KW-0472">Membrane</keyword>
<feature type="transmembrane region" description="Helical" evidence="1">
    <location>
        <begin position="190"/>
        <end position="210"/>
    </location>
</feature>
<reference evidence="2" key="1">
    <citation type="submission" date="2019-03" db="EMBL/GenBank/DDBJ databases">
        <title>Single cell metagenomics reveals metabolic interactions within the superorganism composed of flagellate Streblomastix strix and complex community of Bacteroidetes bacteria on its surface.</title>
        <authorList>
            <person name="Treitli S.C."/>
            <person name="Kolisko M."/>
            <person name="Husnik F."/>
            <person name="Keeling P."/>
            <person name="Hampl V."/>
        </authorList>
    </citation>
    <scope>NUCLEOTIDE SEQUENCE</scope>
    <source>
        <strain evidence="2">STM</strain>
    </source>
</reference>
<organism evidence="2">
    <name type="scientific">termite gut metagenome</name>
    <dbReference type="NCBI Taxonomy" id="433724"/>
    <lineage>
        <taxon>unclassified sequences</taxon>
        <taxon>metagenomes</taxon>
        <taxon>organismal metagenomes</taxon>
    </lineage>
</organism>
<sequence length="327" mass="35627">MSIFSNFLNKVTGRQAYLDSKKAKEIKKESESKYEEYCIKTEEIQKSLNQDLKIFGELRLVTLKKTVGVFLSYLKDIEQKNKENGYEVFDGCDLPKEYIAELDQISMNTGEILKTGGTSIALAAVATMGVPTAVTGAVGSFATASTGTTISALAGAAKMNAILAWLGGGSLATGGGGVALGGTILSVTTFTATGIVALVSAGLVASSIFAKKLTKTQKYANEIDIACEKMEVSWVAMQGIKERIYELTDITKELYHRSSIQILYLEPLIPDFDAHHKYHIYTFQKTSLIIKSISELAKTPLFDDEMNLSQQSKDIIIKTKTILNTEL</sequence>